<reference evidence="1" key="1">
    <citation type="submission" date="2021-02" db="EMBL/GenBank/DDBJ databases">
        <authorList>
            <consortium name="DOE Joint Genome Institute"/>
            <person name="Ahrendt S."/>
            <person name="Looney B.P."/>
            <person name="Miyauchi S."/>
            <person name="Morin E."/>
            <person name="Drula E."/>
            <person name="Courty P.E."/>
            <person name="Chicoki N."/>
            <person name="Fauchery L."/>
            <person name="Kohler A."/>
            <person name="Kuo A."/>
            <person name="Labutti K."/>
            <person name="Pangilinan J."/>
            <person name="Lipzen A."/>
            <person name="Riley R."/>
            <person name="Andreopoulos W."/>
            <person name="He G."/>
            <person name="Johnson J."/>
            <person name="Barry K.W."/>
            <person name="Grigoriev I.V."/>
            <person name="Nagy L."/>
            <person name="Hibbett D."/>
            <person name="Henrissat B."/>
            <person name="Matheny P.B."/>
            <person name="Labbe J."/>
            <person name="Martin F."/>
        </authorList>
    </citation>
    <scope>NUCLEOTIDE SEQUENCE</scope>
    <source>
        <strain evidence="1">EC-137</strain>
    </source>
</reference>
<gene>
    <name evidence="1" type="ORF">K488DRAFT_31704</name>
</gene>
<reference evidence="1" key="2">
    <citation type="journal article" date="2022" name="New Phytol.">
        <title>Evolutionary transition to the ectomycorrhizal habit in the genomes of a hyperdiverse lineage of mushroom-forming fungi.</title>
        <authorList>
            <person name="Looney B."/>
            <person name="Miyauchi S."/>
            <person name="Morin E."/>
            <person name="Drula E."/>
            <person name="Courty P.E."/>
            <person name="Kohler A."/>
            <person name="Kuo A."/>
            <person name="LaButti K."/>
            <person name="Pangilinan J."/>
            <person name="Lipzen A."/>
            <person name="Riley R."/>
            <person name="Andreopoulos W."/>
            <person name="He G."/>
            <person name="Johnson J."/>
            <person name="Nolan M."/>
            <person name="Tritt A."/>
            <person name="Barry K.W."/>
            <person name="Grigoriev I.V."/>
            <person name="Nagy L.G."/>
            <person name="Hibbett D."/>
            <person name="Henrissat B."/>
            <person name="Matheny P.B."/>
            <person name="Labbe J."/>
            <person name="Martin F.M."/>
        </authorList>
    </citation>
    <scope>NUCLEOTIDE SEQUENCE</scope>
    <source>
        <strain evidence="1">EC-137</strain>
    </source>
</reference>
<dbReference type="EMBL" id="MU273485">
    <property type="protein sequence ID" value="KAI0035393.1"/>
    <property type="molecule type" value="Genomic_DNA"/>
</dbReference>
<dbReference type="Proteomes" id="UP000814128">
    <property type="component" value="Unassembled WGS sequence"/>
</dbReference>
<accession>A0ACB8QV63</accession>
<proteinExistence type="predicted"/>
<comment type="caution">
    <text evidence="1">The sequence shown here is derived from an EMBL/GenBank/DDBJ whole genome shotgun (WGS) entry which is preliminary data.</text>
</comment>
<name>A0ACB8QV63_9AGAM</name>
<evidence type="ECO:0000313" key="1">
    <source>
        <dbReference type="EMBL" id="KAI0035393.1"/>
    </source>
</evidence>
<evidence type="ECO:0000313" key="2">
    <source>
        <dbReference type="Proteomes" id="UP000814128"/>
    </source>
</evidence>
<organism evidence="1 2">
    <name type="scientific">Vararia minispora EC-137</name>
    <dbReference type="NCBI Taxonomy" id="1314806"/>
    <lineage>
        <taxon>Eukaryota</taxon>
        <taxon>Fungi</taxon>
        <taxon>Dikarya</taxon>
        <taxon>Basidiomycota</taxon>
        <taxon>Agaricomycotina</taxon>
        <taxon>Agaricomycetes</taxon>
        <taxon>Russulales</taxon>
        <taxon>Lachnocladiaceae</taxon>
        <taxon>Vararia</taxon>
    </lineage>
</organism>
<protein>
    <submittedName>
        <fullName evidence="1">High mobility group box domain-containing protein</fullName>
    </submittedName>
</protein>
<sequence>ARIPRPPNAFMLFRSAFIKDEALNVTKEERKQQNLSCLAGEIWNKMSEEHKGLWKARAQAALREHQEKFPQYKYQPAQ</sequence>
<keyword evidence="2" id="KW-1185">Reference proteome</keyword>
<feature type="non-terminal residue" evidence="1">
    <location>
        <position position="78"/>
    </location>
</feature>
<feature type="non-terminal residue" evidence="1">
    <location>
        <position position="1"/>
    </location>
</feature>